<dbReference type="Pfam" id="PF02518">
    <property type="entry name" value="HATPase_c"/>
    <property type="match status" value="1"/>
</dbReference>
<accession>A0A926VI17</accession>
<dbReference type="SMART" id="SM00387">
    <property type="entry name" value="HATPase_c"/>
    <property type="match status" value="1"/>
</dbReference>
<dbReference type="PROSITE" id="PS50109">
    <property type="entry name" value="HIS_KIN"/>
    <property type="match status" value="1"/>
</dbReference>
<evidence type="ECO:0000259" key="5">
    <source>
        <dbReference type="PROSITE" id="PS50109"/>
    </source>
</evidence>
<dbReference type="EMBL" id="JACJPW010000074">
    <property type="protein sequence ID" value="MBD2184138.1"/>
    <property type="molecule type" value="Genomic_DNA"/>
</dbReference>
<dbReference type="EC" id="2.7.13.3" evidence="2"/>
<protein>
    <recommendedName>
        <fullName evidence="2">histidine kinase</fullName>
        <ecNumber evidence="2">2.7.13.3</ecNumber>
    </recommendedName>
</protein>
<organism evidence="6 7">
    <name type="scientific">Aerosakkonema funiforme FACHB-1375</name>
    <dbReference type="NCBI Taxonomy" id="2949571"/>
    <lineage>
        <taxon>Bacteria</taxon>
        <taxon>Bacillati</taxon>
        <taxon>Cyanobacteriota</taxon>
        <taxon>Cyanophyceae</taxon>
        <taxon>Oscillatoriophycideae</taxon>
        <taxon>Aerosakkonematales</taxon>
        <taxon>Aerosakkonemataceae</taxon>
        <taxon>Aerosakkonema</taxon>
    </lineage>
</organism>
<dbReference type="Proteomes" id="UP000641646">
    <property type="component" value="Unassembled WGS sequence"/>
</dbReference>
<reference evidence="6" key="2">
    <citation type="submission" date="2020-08" db="EMBL/GenBank/DDBJ databases">
        <authorList>
            <person name="Chen M."/>
            <person name="Teng W."/>
            <person name="Zhao L."/>
            <person name="Hu C."/>
            <person name="Zhou Y."/>
            <person name="Han B."/>
            <person name="Song L."/>
            <person name="Shu W."/>
        </authorList>
    </citation>
    <scope>NUCLEOTIDE SEQUENCE</scope>
    <source>
        <strain evidence="6">FACHB-1375</strain>
    </source>
</reference>
<dbReference type="PRINTS" id="PR00344">
    <property type="entry name" value="BCTRLSENSOR"/>
</dbReference>
<dbReference type="InterPro" id="IPR003594">
    <property type="entry name" value="HATPase_dom"/>
</dbReference>
<comment type="catalytic activity">
    <reaction evidence="1">
        <text>ATP + protein L-histidine = ADP + protein N-phospho-L-histidine.</text>
        <dbReference type="EC" id="2.7.13.3"/>
    </reaction>
</comment>
<dbReference type="PANTHER" id="PTHR43065">
    <property type="entry name" value="SENSOR HISTIDINE KINASE"/>
    <property type="match status" value="1"/>
</dbReference>
<keyword evidence="4" id="KW-0902">Two-component regulatory system</keyword>
<evidence type="ECO:0000313" key="7">
    <source>
        <dbReference type="Proteomes" id="UP000641646"/>
    </source>
</evidence>
<dbReference type="Gene3D" id="3.30.565.10">
    <property type="entry name" value="Histidine kinase-like ATPase, C-terminal domain"/>
    <property type="match status" value="1"/>
</dbReference>
<dbReference type="PANTHER" id="PTHR43065:SF50">
    <property type="entry name" value="HISTIDINE KINASE"/>
    <property type="match status" value="1"/>
</dbReference>
<feature type="domain" description="Histidine kinase" evidence="5">
    <location>
        <begin position="1"/>
        <end position="112"/>
    </location>
</feature>
<evidence type="ECO:0000313" key="6">
    <source>
        <dbReference type="EMBL" id="MBD2184138.1"/>
    </source>
</evidence>
<name>A0A926VI17_9CYAN</name>
<keyword evidence="3 6" id="KW-0808">Transferase</keyword>
<gene>
    <name evidence="6" type="ORF">H6G03_24220</name>
</gene>
<proteinExistence type="predicted"/>
<dbReference type="InterPro" id="IPR005467">
    <property type="entry name" value="His_kinase_dom"/>
</dbReference>
<keyword evidence="7" id="KW-1185">Reference proteome</keyword>
<reference evidence="6" key="1">
    <citation type="journal article" date="2015" name="ISME J.">
        <title>Draft Genome Sequence of Streptomyces incarnatus NRRL8089, which Produces the Nucleoside Antibiotic Sinefungin.</title>
        <authorList>
            <person name="Oshima K."/>
            <person name="Hattori M."/>
            <person name="Shimizu H."/>
            <person name="Fukuda K."/>
            <person name="Nemoto M."/>
            <person name="Inagaki K."/>
            <person name="Tamura T."/>
        </authorList>
    </citation>
    <scope>NUCLEOTIDE SEQUENCE</scope>
    <source>
        <strain evidence="6">FACHB-1375</strain>
    </source>
</reference>
<comment type="caution">
    <text evidence="6">The sequence shown here is derived from an EMBL/GenBank/DDBJ whole genome shotgun (WGS) entry which is preliminary data.</text>
</comment>
<dbReference type="InterPro" id="IPR036890">
    <property type="entry name" value="HATPase_C_sf"/>
</dbReference>
<evidence type="ECO:0000256" key="4">
    <source>
        <dbReference type="ARBA" id="ARBA00023012"/>
    </source>
</evidence>
<dbReference type="GO" id="GO:0000160">
    <property type="term" value="P:phosphorelay signal transduction system"/>
    <property type="evidence" value="ECO:0007669"/>
    <property type="project" value="UniProtKB-KW"/>
</dbReference>
<dbReference type="GO" id="GO:0004673">
    <property type="term" value="F:protein histidine kinase activity"/>
    <property type="evidence" value="ECO:0007669"/>
    <property type="project" value="UniProtKB-EC"/>
</dbReference>
<keyword evidence="3 6" id="KW-0418">Kinase</keyword>
<sequence length="120" mass="12920">MNILSNAIDALEQQSKSNSQQAGFTPSICIRTQVVSGDRVAIHIIDNGSGIPPHVRARLFEPFFTTKPIGSGTGLGLAISYQIVVEKHGGQLKCFSEVGQGTEFVIKIPITPFPPCRITK</sequence>
<evidence type="ECO:0000256" key="2">
    <source>
        <dbReference type="ARBA" id="ARBA00012438"/>
    </source>
</evidence>
<evidence type="ECO:0000256" key="3">
    <source>
        <dbReference type="ARBA" id="ARBA00022777"/>
    </source>
</evidence>
<dbReference type="InterPro" id="IPR004358">
    <property type="entry name" value="Sig_transdc_His_kin-like_C"/>
</dbReference>
<dbReference type="SUPFAM" id="SSF55874">
    <property type="entry name" value="ATPase domain of HSP90 chaperone/DNA topoisomerase II/histidine kinase"/>
    <property type="match status" value="1"/>
</dbReference>
<dbReference type="AlphaFoldDB" id="A0A926VI17"/>
<evidence type="ECO:0000256" key="1">
    <source>
        <dbReference type="ARBA" id="ARBA00000085"/>
    </source>
</evidence>